<organism evidence="4 5">
    <name type="scientific">Starkeya nomas</name>
    <dbReference type="NCBI Taxonomy" id="2666134"/>
    <lineage>
        <taxon>Bacteria</taxon>
        <taxon>Pseudomonadati</taxon>
        <taxon>Pseudomonadota</taxon>
        <taxon>Alphaproteobacteria</taxon>
        <taxon>Hyphomicrobiales</taxon>
        <taxon>Xanthobacteraceae</taxon>
        <taxon>Starkeya</taxon>
    </lineage>
</organism>
<dbReference type="InterPro" id="IPR025178">
    <property type="entry name" value="Lnb_N"/>
</dbReference>
<feature type="region of interest" description="Disordered" evidence="1">
    <location>
        <begin position="323"/>
        <end position="343"/>
    </location>
</feature>
<feature type="domain" description="Lnb N-terminal periplasmic" evidence="3">
    <location>
        <begin position="139"/>
        <end position="295"/>
    </location>
</feature>
<keyword evidence="2" id="KW-1133">Transmembrane helix</keyword>
<feature type="transmembrane region" description="Helical" evidence="2">
    <location>
        <begin position="53"/>
        <end position="73"/>
    </location>
</feature>
<dbReference type="Pfam" id="PF13387">
    <property type="entry name" value="Lnb_N"/>
    <property type="match status" value="1"/>
</dbReference>
<protein>
    <recommendedName>
        <fullName evidence="3">Lnb N-terminal periplasmic domain-containing protein</fullName>
    </recommendedName>
</protein>
<feature type="transmembrane region" description="Helical" evidence="2">
    <location>
        <begin position="80"/>
        <end position="97"/>
    </location>
</feature>
<gene>
    <name evidence="4" type="ORF">STARVERO_02653</name>
</gene>
<feature type="compositionally biased region" description="Pro residues" evidence="1">
    <location>
        <begin position="326"/>
        <end position="337"/>
    </location>
</feature>
<evidence type="ECO:0000256" key="1">
    <source>
        <dbReference type="SAM" id="MobiDB-lite"/>
    </source>
</evidence>
<reference evidence="4 5" key="1">
    <citation type="submission" date="2019-12" db="EMBL/GenBank/DDBJ databases">
        <authorList>
            <person name="Reyes-Prieto M."/>
        </authorList>
    </citation>
    <scope>NUCLEOTIDE SEQUENCE [LARGE SCALE GENOMIC DNA]</scope>
    <source>
        <strain evidence="4">HF14-78462</strain>
    </source>
</reference>
<keyword evidence="2" id="KW-0472">Membrane</keyword>
<evidence type="ECO:0000256" key="2">
    <source>
        <dbReference type="SAM" id="Phobius"/>
    </source>
</evidence>
<dbReference type="RefSeq" id="WP_159599345.1">
    <property type="nucleotide sequence ID" value="NZ_CACSAS010000001.1"/>
</dbReference>
<sequence>MSANTTRSEGRPPHATGTAGRRGTAGIVLLLAGTALLFLWVCAAAWFQFEPPLRWAVIALAVAIGGTITLLAWRRRTAGWMALAVALCATAVWWASITPSNDRDWAPDVAHGVTGEVRGSDVVLHNVRAFDWRTEHDGTPRWESRRYDLDALETVELFSSVWGNPAIAHTLIGFGFKDGARVVFSAEIRRERGEEFSEIGGFFREFELVMIAADPDDIIHLRTDMRRETVSRFPLRLTPEQARTLFLSYVAKANELATEPEFYQTITTNCTTVIFHLARLVDPRIPTDWRILLSGYLPDYLYELGIIRTDLPLDEVKRAAVLVPDGRPPPASKPMPVPQADQL</sequence>
<keyword evidence="5" id="KW-1185">Reference proteome</keyword>
<evidence type="ECO:0000313" key="4">
    <source>
        <dbReference type="EMBL" id="CAA0100778.1"/>
    </source>
</evidence>
<dbReference type="AlphaFoldDB" id="A0A5S9PB42"/>
<keyword evidence="2" id="KW-0812">Transmembrane</keyword>
<evidence type="ECO:0000313" key="5">
    <source>
        <dbReference type="Proteomes" id="UP000433050"/>
    </source>
</evidence>
<feature type="transmembrane region" description="Helical" evidence="2">
    <location>
        <begin position="27"/>
        <end position="47"/>
    </location>
</feature>
<dbReference type="EMBL" id="CACSAS010000001">
    <property type="protein sequence ID" value="CAA0100778.1"/>
    <property type="molecule type" value="Genomic_DNA"/>
</dbReference>
<evidence type="ECO:0000259" key="3">
    <source>
        <dbReference type="Pfam" id="PF13387"/>
    </source>
</evidence>
<name>A0A5S9PB42_9HYPH</name>
<dbReference type="Proteomes" id="UP000433050">
    <property type="component" value="Unassembled WGS sequence"/>
</dbReference>
<proteinExistence type="predicted"/>
<accession>A0A5S9PB42</accession>
<feature type="region of interest" description="Disordered" evidence="1">
    <location>
        <begin position="1"/>
        <end position="20"/>
    </location>
</feature>